<comment type="caution">
    <text evidence="2">The sequence shown here is derived from an EMBL/GenBank/DDBJ whole genome shotgun (WGS) entry which is preliminary data.</text>
</comment>
<evidence type="ECO:0000256" key="1">
    <source>
        <dbReference type="SAM" id="MobiDB-lite"/>
    </source>
</evidence>
<dbReference type="AlphaFoldDB" id="A0A9Q3GIZ5"/>
<feature type="region of interest" description="Disordered" evidence="1">
    <location>
        <begin position="84"/>
        <end position="157"/>
    </location>
</feature>
<dbReference type="EMBL" id="AVOT02001995">
    <property type="protein sequence ID" value="MBW0468849.1"/>
    <property type="molecule type" value="Genomic_DNA"/>
</dbReference>
<evidence type="ECO:0000313" key="3">
    <source>
        <dbReference type="Proteomes" id="UP000765509"/>
    </source>
</evidence>
<feature type="compositionally biased region" description="Polar residues" evidence="1">
    <location>
        <begin position="107"/>
        <end position="122"/>
    </location>
</feature>
<proteinExistence type="predicted"/>
<feature type="compositionally biased region" description="Basic and acidic residues" evidence="1">
    <location>
        <begin position="95"/>
        <end position="106"/>
    </location>
</feature>
<reference evidence="2" key="1">
    <citation type="submission" date="2021-03" db="EMBL/GenBank/DDBJ databases">
        <title>Draft genome sequence of rust myrtle Austropuccinia psidii MF-1, a brazilian biotype.</title>
        <authorList>
            <person name="Quecine M.C."/>
            <person name="Pachon D.M.R."/>
            <person name="Bonatelli M.L."/>
            <person name="Correr F.H."/>
            <person name="Franceschini L.M."/>
            <person name="Leite T.F."/>
            <person name="Margarido G.R.A."/>
            <person name="Almeida C.A."/>
            <person name="Ferrarezi J.A."/>
            <person name="Labate C.A."/>
        </authorList>
    </citation>
    <scope>NUCLEOTIDE SEQUENCE</scope>
    <source>
        <strain evidence="2">MF-1</strain>
    </source>
</reference>
<feature type="compositionally biased region" description="Polar residues" evidence="1">
    <location>
        <begin position="84"/>
        <end position="94"/>
    </location>
</feature>
<accession>A0A9Q3GIZ5</accession>
<name>A0A9Q3GIZ5_9BASI</name>
<protein>
    <submittedName>
        <fullName evidence="2">Uncharacterized protein</fullName>
    </submittedName>
</protein>
<evidence type="ECO:0000313" key="2">
    <source>
        <dbReference type="EMBL" id="MBW0468849.1"/>
    </source>
</evidence>
<organism evidence="2 3">
    <name type="scientific">Austropuccinia psidii MF-1</name>
    <dbReference type="NCBI Taxonomy" id="1389203"/>
    <lineage>
        <taxon>Eukaryota</taxon>
        <taxon>Fungi</taxon>
        <taxon>Dikarya</taxon>
        <taxon>Basidiomycota</taxon>
        <taxon>Pucciniomycotina</taxon>
        <taxon>Pucciniomycetes</taxon>
        <taxon>Pucciniales</taxon>
        <taxon>Sphaerophragmiaceae</taxon>
        <taxon>Austropuccinia</taxon>
    </lineage>
</organism>
<sequence>MEDARTSTSSQRLASTFDTLIESPEADITSIAVVGPEPLSTGNNRDIPVSLQELVYGSKLARVGTSPKSLDRHHELISSIQQINSWSKNQSMLSEDQKKKLAKGKENSPSLHKQNSTSTSAKKAQANPRDQLEGQSKGKGKDKAQFEQALPAKLQDS</sequence>
<dbReference type="Proteomes" id="UP000765509">
    <property type="component" value="Unassembled WGS sequence"/>
</dbReference>
<keyword evidence="3" id="KW-1185">Reference proteome</keyword>
<gene>
    <name evidence="2" type="ORF">O181_008564</name>
</gene>